<organism evidence="2">
    <name type="scientific">uncultured gamma proteobacterium HF0770_27E13</name>
    <dbReference type="NCBI Taxonomy" id="710986"/>
    <lineage>
        <taxon>Bacteria</taxon>
        <taxon>Pseudomonadati</taxon>
        <taxon>Pseudomonadota</taxon>
        <taxon>Gammaproteobacteria</taxon>
        <taxon>environmental samples</taxon>
    </lineage>
</organism>
<dbReference type="PANTHER" id="PTHR43135">
    <property type="entry name" value="ALPHA-D-RIBOSE 1-METHYLPHOSPHONATE 5-TRIPHOSPHATE DIPHOSPHATASE"/>
    <property type="match status" value="1"/>
</dbReference>
<evidence type="ECO:0000313" key="2">
    <source>
        <dbReference type="EMBL" id="ADI19555.1"/>
    </source>
</evidence>
<feature type="non-terminal residue" evidence="2">
    <location>
        <position position="468"/>
    </location>
</feature>
<protein>
    <submittedName>
        <fullName evidence="2">Imidazolonepropionase and related amidohydrolases</fullName>
    </submittedName>
</protein>
<keyword evidence="2" id="KW-0378">Hydrolase</keyword>
<dbReference type="Gene3D" id="2.30.40.10">
    <property type="entry name" value="Urease, subunit C, domain 1"/>
    <property type="match status" value="1"/>
</dbReference>
<evidence type="ECO:0000259" key="1">
    <source>
        <dbReference type="Pfam" id="PF01979"/>
    </source>
</evidence>
<reference evidence="2" key="1">
    <citation type="journal article" date="2011" name="Environ. Microbiol.">
        <title>Time-series analyses of Monterey Bay coastal microbial picoplankton using a 'genome proxy' microarray.</title>
        <authorList>
            <person name="Rich V.I."/>
            <person name="Pham V.D."/>
            <person name="Eppley J."/>
            <person name="Shi Y."/>
            <person name="DeLong E.F."/>
        </authorList>
    </citation>
    <scope>NUCLEOTIDE SEQUENCE</scope>
</reference>
<dbReference type="AlphaFoldDB" id="E0XYR4"/>
<dbReference type="Gene3D" id="3.20.20.140">
    <property type="entry name" value="Metal-dependent hydrolases"/>
    <property type="match status" value="1"/>
</dbReference>
<dbReference type="GO" id="GO:0016810">
    <property type="term" value="F:hydrolase activity, acting on carbon-nitrogen (but not peptide) bonds"/>
    <property type="evidence" value="ECO:0007669"/>
    <property type="project" value="InterPro"/>
</dbReference>
<proteinExistence type="predicted"/>
<sequence>MFRIICFFCVVLVSYSIHSQEILRPEQPVAFVGAMLLDGYESEPIHHSVVIFDKGRIVAVGQKHNTPIPEGAKIIDISGKTLMPGLIDAHVHVDLIGHGDYTRYYKFLGKTKRLHEVMPIAAKQMLRAGVTSAIDLGTPFQILDLRKKIRAGEIPGPRLTISGPWITRIRWPGIPHEYEIFIKSPKEAAIKTKELIEKGADVIKVWAGLSEDDYRAVVDVAHQHGIKVHAHLYHPTAIRAAIAADVDVFQHVGSARNPPYDDDLLAQIAHNSIPVVQTISHRIWVYPATVAFPERLHNPVHKKDMPADIYAEVIDSFDNFHRLSYFHEIGLETRNSKVAAKQFIEAGAYMGVGTDAASPLNFHTEAMWYEMSALVDSGMTPIQVISAATKTNAEILGQFEQLGTIEPGKLADMIVIDGNPLDNIDVIANVEIVVKWDPRVPSSNSPYSEAKYQYMASDIRMGKGENAV</sequence>
<feature type="domain" description="Amidohydrolase-related" evidence="1">
    <location>
        <begin position="81"/>
        <end position="429"/>
    </location>
</feature>
<accession>E0XYR4</accession>
<dbReference type="InterPro" id="IPR006680">
    <property type="entry name" value="Amidohydro-rel"/>
</dbReference>
<dbReference type="PANTHER" id="PTHR43135:SF3">
    <property type="entry name" value="ALPHA-D-RIBOSE 1-METHYLPHOSPHONATE 5-TRIPHOSPHATE DIPHOSPHATASE"/>
    <property type="match status" value="1"/>
</dbReference>
<dbReference type="InterPro" id="IPR032466">
    <property type="entry name" value="Metal_Hydrolase"/>
</dbReference>
<dbReference type="EMBL" id="GU474925">
    <property type="protein sequence ID" value="ADI19555.1"/>
    <property type="molecule type" value="Genomic_DNA"/>
</dbReference>
<dbReference type="SUPFAM" id="SSF51556">
    <property type="entry name" value="Metallo-dependent hydrolases"/>
    <property type="match status" value="1"/>
</dbReference>
<dbReference type="InterPro" id="IPR051781">
    <property type="entry name" value="Metallo-dep_Hydrolase"/>
</dbReference>
<dbReference type="Pfam" id="PF01979">
    <property type="entry name" value="Amidohydro_1"/>
    <property type="match status" value="1"/>
</dbReference>
<name>E0XYR4_9GAMM</name>
<dbReference type="SUPFAM" id="SSF51338">
    <property type="entry name" value="Composite domain of metallo-dependent hydrolases"/>
    <property type="match status" value="1"/>
</dbReference>
<dbReference type="InterPro" id="IPR011059">
    <property type="entry name" value="Metal-dep_hydrolase_composite"/>
</dbReference>